<dbReference type="Proteomes" id="UP000002009">
    <property type="component" value="Chromosome 5"/>
</dbReference>
<accession>C1E616</accession>
<dbReference type="RefSeq" id="XP_002502474.1">
    <property type="nucleotide sequence ID" value="XM_002502428.1"/>
</dbReference>
<feature type="domain" description="Ketoreductase" evidence="1">
    <location>
        <begin position="71"/>
        <end position="273"/>
    </location>
</feature>
<dbReference type="InterPro" id="IPR057326">
    <property type="entry name" value="KR_dom"/>
</dbReference>
<dbReference type="InterPro" id="IPR020904">
    <property type="entry name" value="Sc_DH/Rdtase_CS"/>
</dbReference>
<dbReference type="EMBL" id="CP001326">
    <property type="protein sequence ID" value="ACO63732.1"/>
    <property type="molecule type" value="Genomic_DNA"/>
</dbReference>
<organism evidence="2 3">
    <name type="scientific">Micromonas commoda (strain RCC299 / NOUM17 / CCMP2709)</name>
    <name type="common">Picoplanktonic green alga</name>
    <dbReference type="NCBI Taxonomy" id="296587"/>
    <lineage>
        <taxon>Eukaryota</taxon>
        <taxon>Viridiplantae</taxon>
        <taxon>Chlorophyta</taxon>
        <taxon>Mamiellophyceae</taxon>
        <taxon>Mamiellales</taxon>
        <taxon>Mamiellaceae</taxon>
        <taxon>Micromonas</taxon>
    </lineage>
</organism>
<dbReference type="InParanoid" id="C1E616"/>
<dbReference type="STRING" id="296587.C1E616"/>
<dbReference type="InterPro" id="IPR002347">
    <property type="entry name" value="SDR_fam"/>
</dbReference>
<dbReference type="eggNOG" id="KOG1205">
    <property type="taxonomic scope" value="Eukaryota"/>
</dbReference>
<dbReference type="InterPro" id="IPR036291">
    <property type="entry name" value="NAD(P)-bd_dom_sf"/>
</dbReference>
<evidence type="ECO:0000259" key="1">
    <source>
        <dbReference type="SMART" id="SM00822"/>
    </source>
</evidence>
<dbReference type="PANTHER" id="PTHR45274">
    <property type="entry name" value="NAD(P)-BINDING ROSSMANN-FOLD SUPERFAMILY PROTEIN"/>
    <property type="match status" value="1"/>
</dbReference>
<proteinExistence type="predicted"/>
<gene>
    <name evidence="2" type="ORF">MICPUN_81629</name>
</gene>
<reference evidence="2 3" key="1">
    <citation type="journal article" date="2009" name="Science">
        <title>Green evolution and dynamic adaptations revealed by genomes of the marine picoeukaryotes Micromonas.</title>
        <authorList>
            <person name="Worden A.Z."/>
            <person name="Lee J.H."/>
            <person name="Mock T."/>
            <person name="Rouze P."/>
            <person name="Simmons M.P."/>
            <person name="Aerts A.L."/>
            <person name="Allen A.E."/>
            <person name="Cuvelier M.L."/>
            <person name="Derelle E."/>
            <person name="Everett M.V."/>
            <person name="Foulon E."/>
            <person name="Grimwood J."/>
            <person name="Gundlach H."/>
            <person name="Henrissat B."/>
            <person name="Napoli C."/>
            <person name="McDonald S.M."/>
            <person name="Parker M.S."/>
            <person name="Rombauts S."/>
            <person name="Salamov A."/>
            <person name="Von Dassow P."/>
            <person name="Badger J.H."/>
            <person name="Coutinho P.M."/>
            <person name="Demir E."/>
            <person name="Dubchak I."/>
            <person name="Gentemann C."/>
            <person name="Eikrem W."/>
            <person name="Gready J.E."/>
            <person name="John U."/>
            <person name="Lanier W."/>
            <person name="Lindquist E.A."/>
            <person name="Lucas S."/>
            <person name="Mayer K.F."/>
            <person name="Moreau H."/>
            <person name="Not F."/>
            <person name="Otillar R."/>
            <person name="Panaud O."/>
            <person name="Pangilinan J."/>
            <person name="Paulsen I."/>
            <person name="Piegu B."/>
            <person name="Poliakov A."/>
            <person name="Robbens S."/>
            <person name="Schmutz J."/>
            <person name="Toulza E."/>
            <person name="Wyss T."/>
            <person name="Zelensky A."/>
            <person name="Zhou K."/>
            <person name="Armbrust E.V."/>
            <person name="Bhattacharya D."/>
            <person name="Goodenough U.W."/>
            <person name="Van de Peer Y."/>
            <person name="Grigoriev I.V."/>
        </authorList>
    </citation>
    <scope>NUCLEOTIDE SEQUENCE [LARGE SCALE GENOMIC DNA]</scope>
    <source>
        <strain evidence="3">RCC299 / NOUM17</strain>
    </source>
</reference>
<dbReference type="SMART" id="SM00822">
    <property type="entry name" value="PKS_KR"/>
    <property type="match status" value="1"/>
</dbReference>
<keyword evidence="3" id="KW-1185">Reference proteome</keyword>
<evidence type="ECO:0000313" key="3">
    <source>
        <dbReference type="Proteomes" id="UP000002009"/>
    </source>
</evidence>
<dbReference type="Gene3D" id="3.40.50.720">
    <property type="entry name" value="NAD(P)-binding Rossmann-like Domain"/>
    <property type="match status" value="1"/>
</dbReference>
<evidence type="ECO:0000313" key="2">
    <source>
        <dbReference type="EMBL" id="ACO63732.1"/>
    </source>
</evidence>
<name>C1E616_MICCC</name>
<dbReference type="PROSITE" id="PS00061">
    <property type="entry name" value="ADH_SHORT"/>
    <property type="match status" value="1"/>
</dbReference>
<dbReference type="PRINTS" id="PR00081">
    <property type="entry name" value="GDHRDH"/>
</dbReference>
<protein>
    <recommendedName>
        <fullName evidence="1">Ketoreductase domain-containing protein</fullName>
    </recommendedName>
</protein>
<dbReference type="KEGG" id="mis:MICPUN_81629"/>
<dbReference type="PANTHER" id="PTHR45274:SF2">
    <property type="entry name" value="NAD(P)-BINDING ROSSMANN-FOLD SUPERFAMILY PROTEIN"/>
    <property type="match status" value="1"/>
</dbReference>
<dbReference type="OMA" id="TWAWWLT"/>
<dbReference type="Pfam" id="PF00106">
    <property type="entry name" value="adh_short"/>
    <property type="match status" value="1"/>
</dbReference>
<sequence length="350" mass="36192">MRRGTALTLALDVAPYALVAVAVFTAAFGAPVLTRLCAVVLATYAGNAVFGECDLASRALGDAPRSAYRGKTVWITGASQGLGEELALHLGSMGAKLILSSRREETLRRVCEAATAAGAEDARALTLDARAGSAAMREKGAAALALARKMAGAGDGIDGTDADVGVDYLFHVAGGSQHAAAEDTADEVDRDMFELNTMSAIALTKALLPSMLARRKGTIVAVGSMAVKCPAPGQATYAATKAALSAFCHSLRGEVADRGVSVTVAHPGPIATGLGGQTRKERRLDATLVAKRIAAGAALGLDEVVLATQPIMLLRNFMQFVPSVGFRVLNKVGPKRTRAARLGVSMYELK</sequence>
<dbReference type="AlphaFoldDB" id="C1E616"/>
<dbReference type="FunCoup" id="C1E616">
    <property type="interactions" value="818"/>
</dbReference>
<dbReference type="SUPFAM" id="SSF51735">
    <property type="entry name" value="NAD(P)-binding Rossmann-fold domains"/>
    <property type="match status" value="1"/>
</dbReference>
<dbReference type="GeneID" id="8243760"/>
<dbReference type="OrthoDB" id="1933717at2759"/>